<organism evidence="2 3">
    <name type="scientific">Limosilactobacillus reuteri</name>
    <name type="common">Lactobacillus reuteri</name>
    <dbReference type="NCBI Taxonomy" id="1598"/>
    <lineage>
        <taxon>Bacteria</taxon>
        <taxon>Bacillati</taxon>
        <taxon>Bacillota</taxon>
        <taxon>Bacilli</taxon>
        <taxon>Lactobacillales</taxon>
        <taxon>Lactobacillaceae</taxon>
        <taxon>Limosilactobacillus</taxon>
    </lineage>
</organism>
<reference evidence="2" key="2">
    <citation type="submission" date="2019-04" db="EMBL/GenBank/DDBJ databases">
        <authorList>
            <person name="Bisanz J.E."/>
            <person name="Chagwedera N.D."/>
            <person name="Chawla A."/>
            <person name="Turnbaugh P.J."/>
        </authorList>
    </citation>
    <scope>NUCLEOTIDE SEQUENCE</scope>
    <source>
        <strain evidence="2">I8-5</strain>
    </source>
</reference>
<evidence type="ECO:0000256" key="1">
    <source>
        <dbReference type="SAM" id="Phobius"/>
    </source>
</evidence>
<accession>A0AAX2SRW2</accession>
<feature type="transmembrane region" description="Helical" evidence="1">
    <location>
        <begin position="6"/>
        <end position="25"/>
    </location>
</feature>
<sequence>MKKVIIIITSVAIGLFILINIPINLHNNKYYYATHMPHNRNQYPLIPTLIGSSKFPSKYIKGYRVENTGSTRGPIINQISKEKMATRHDAFKVDNYGSFYYPDKDNSYRYYGYVSSPNGTLSKPLQDGENISKQSKNLVFKEMDTITENVRKSTPSPQINLQWIWNIWFRIHYR</sequence>
<dbReference type="AlphaFoldDB" id="A0AAX2SRW2"/>
<evidence type="ECO:0000313" key="3">
    <source>
        <dbReference type="Proteomes" id="UP000297521"/>
    </source>
</evidence>
<keyword evidence="1" id="KW-0812">Transmembrane</keyword>
<dbReference type="Proteomes" id="UP000297521">
    <property type="component" value="Unassembled WGS sequence"/>
</dbReference>
<proteinExistence type="predicted"/>
<name>A0AAX2SRW2_LIMRT</name>
<dbReference type="EMBL" id="SRKR01000023">
    <property type="protein sequence ID" value="TGB09523.1"/>
    <property type="molecule type" value="Genomic_DNA"/>
</dbReference>
<reference evidence="2" key="1">
    <citation type="journal article" date="2019" name="Cell Metab.">
        <title>Nutrient sensing in CD11c cells alters the gut microbiome to regulate food intake and body mass.</title>
        <authorList>
            <person name="Chagwedera N.D."/>
            <person name="Ang Q.Y."/>
            <person name="Bisanz J.E."/>
            <person name="Leong Y.A."/>
            <person name="Ganeshan K."/>
            <person name="Cai J."/>
            <person name="Patterson A.D."/>
            <person name="Turnbaugh P.J."/>
            <person name="Chawla A."/>
        </authorList>
    </citation>
    <scope>NUCLEOTIDE SEQUENCE</scope>
    <source>
        <strain evidence="2">I8-5</strain>
    </source>
</reference>
<dbReference type="RefSeq" id="WP_122481109.1">
    <property type="nucleotide sequence ID" value="NZ_PUXG01000019.1"/>
</dbReference>
<comment type="caution">
    <text evidence="2">The sequence shown here is derived from an EMBL/GenBank/DDBJ whole genome shotgun (WGS) entry which is preliminary data.</text>
</comment>
<dbReference type="GeneID" id="77190781"/>
<gene>
    <name evidence="2" type="ORF">E5F87_10175</name>
</gene>
<evidence type="ECO:0000313" key="2">
    <source>
        <dbReference type="EMBL" id="TGB09523.1"/>
    </source>
</evidence>
<keyword evidence="1" id="KW-0472">Membrane</keyword>
<keyword evidence="1" id="KW-1133">Transmembrane helix</keyword>
<protein>
    <submittedName>
        <fullName evidence="2">Uncharacterized protein</fullName>
    </submittedName>
</protein>